<accession>A0A0B7BVT5</accession>
<feature type="non-terminal residue" evidence="1">
    <location>
        <position position="129"/>
    </location>
</feature>
<evidence type="ECO:0000313" key="1">
    <source>
        <dbReference type="EMBL" id="CEK97027.1"/>
    </source>
</evidence>
<dbReference type="EMBL" id="HACG01050162">
    <property type="protein sequence ID" value="CEK97027.1"/>
    <property type="molecule type" value="Transcribed_RNA"/>
</dbReference>
<feature type="non-terminal residue" evidence="1">
    <location>
        <position position="1"/>
    </location>
</feature>
<sequence>AQGKQGAATGTDKSGVDLGNKFQEEFTDDEKLKLYKAIGYDENAKDPTFPIEFVAVRLVTKLNKLSVALVDRKNAVDNQLLKLTLTEICASFGQRPAANAIRLDVKVDRLRAAGSPRKDFTPKMISSIG</sequence>
<organism evidence="1">
    <name type="scientific">Arion vulgaris</name>
    <dbReference type="NCBI Taxonomy" id="1028688"/>
    <lineage>
        <taxon>Eukaryota</taxon>
        <taxon>Metazoa</taxon>
        <taxon>Spiralia</taxon>
        <taxon>Lophotrochozoa</taxon>
        <taxon>Mollusca</taxon>
        <taxon>Gastropoda</taxon>
        <taxon>Heterobranchia</taxon>
        <taxon>Euthyneura</taxon>
        <taxon>Panpulmonata</taxon>
        <taxon>Eupulmonata</taxon>
        <taxon>Stylommatophora</taxon>
        <taxon>Helicina</taxon>
        <taxon>Arionoidea</taxon>
        <taxon>Arionidae</taxon>
        <taxon>Arion</taxon>
    </lineage>
</organism>
<protein>
    <submittedName>
        <fullName evidence="1">Uncharacterized protein</fullName>
    </submittedName>
</protein>
<reference evidence="1" key="1">
    <citation type="submission" date="2014-12" db="EMBL/GenBank/DDBJ databases">
        <title>Insight into the proteome of Arion vulgaris.</title>
        <authorList>
            <person name="Aradska J."/>
            <person name="Bulat T."/>
            <person name="Smidak R."/>
            <person name="Sarate P."/>
            <person name="Gangsoo J."/>
            <person name="Sialana F."/>
            <person name="Bilban M."/>
            <person name="Lubec G."/>
        </authorList>
    </citation>
    <scope>NUCLEOTIDE SEQUENCE</scope>
    <source>
        <tissue evidence="1">Skin</tissue>
    </source>
</reference>
<proteinExistence type="predicted"/>
<gene>
    <name evidence="1" type="primary">ORF214415</name>
</gene>
<dbReference type="AlphaFoldDB" id="A0A0B7BVT5"/>
<name>A0A0B7BVT5_9EUPU</name>